<dbReference type="OrthoDB" id="3218408at2"/>
<dbReference type="GO" id="GO:0003677">
    <property type="term" value="F:DNA binding"/>
    <property type="evidence" value="ECO:0007669"/>
    <property type="project" value="UniProtKB-KW"/>
</dbReference>
<gene>
    <name evidence="3" type="ORF">ACH46_18460</name>
</gene>
<evidence type="ECO:0000256" key="1">
    <source>
        <dbReference type="ARBA" id="ARBA00023125"/>
    </source>
</evidence>
<dbReference type="KEGG" id="goq:ACH46_18460"/>
<dbReference type="Gene3D" id="1.10.357.10">
    <property type="entry name" value="Tetracycline Repressor, domain 2"/>
    <property type="match status" value="1"/>
</dbReference>
<dbReference type="SUPFAM" id="SSF46689">
    <property type="entry name" value="Homeodomain-like"/>
    <property type="match status" value="1"/>
</dbReference>
<evidence type="ECO:0000313" key="4">
    <source>
        <dbReference type="Proteomes" id="UP000063789"/>
    </source>
</evidence>
<dbReference type="Proteomes" id="UP000063789">
    <property type="component" value="Chromosome"/>
</dbReference>
<dbReference type="STRING" id="1136941.ACH46_18460"/>
<accession>A0A0N9N5J4</accession>
<dbReference type="RefSeq" id="WP_062394216.1">
    <property type="nucleotide sequence ID" value="NZ_CP011853.1"/>
</dbReference>
<evidence type="ECO:0000259" key="2">
    <source>
        <dbReference type="Pfam" id="PF00440"/>
    </source>
</evidence>
<dbReference type="Pfam" id="PF00440">
    <property type="entry name" value="TetR_N"/>
    <property type="match status" value="1"/>
</dbReference>
<reference evidence="4" key="1">
    <citation type="submission" date="2015-06" db="EMBL/GenBank/DDBJ databases">
        <title>Complete genome sequence and metabolic analysis of phthalate degradation pathway in Gordonia sp. QH-11.</title>
        <authorList>
            <person name="Jin D."/>
            <person name="Kong X."/>
            <person name="Bai Z."/>
        </authorList>
    </citation>
    <scope>NUCLEOTIDE SEQUENCE [LARGE SCALE GENOMIC DNA]</scope>
    <source>
        <strain evidence="4">QH-11</strain>
    </source>
</reference>
<keyword evidence="4" id="KW-1185">Reference proteome</keyword>
<dbReference type="InterPro" id="IPR001647">
    <property type="entry name" value="HTH_TetR"/>
</dbReference>
<sequence>MSEPSEAVAAAALLRGRFLDAGMRVLARDGYGSFKQSTVCAETGLTTGGFYHSFPSWKDFEIALIEHWKSDATAKLVTTLRTIGSPEERVTAVTAVAKLLPHRTERALRVWAAKDPDVAAAVSDVDQTRFDAIAEFVGALVADPDEPTRIAAHSMMVLIGYQCSNIDAADFEQTLGRIRDDALALPRRSDQTSE</sequence>
<feature type="domain" description="HTH tetR-type" evidence="2">
    <location>
        <begin position="19"/>
        <end position="56"/>
    </location>
</feature>
<proteinExistence type="predicted"/>
<dbReference type="EMBL" id="CP011853">
    <property type="protein sequence ID" value="ALG86115.1"/>
    <property type="molecule type" value="Genomic_DNA"/>
</dbReference>
<keyword evidence="1" id="KW-0238">DNA-binding</keyword>
<dbReference type="AlphaFoldDB" id="A0A0N9N5J4"/>
<dbReference type="InterPro" id="IPR009057">
    <property type="entry name" value="Homeodomain-like_sf"/>
</dbReference>
<organism evidence="3 4">
    <name type="scientific">Gordonia phthalatica</name>
    <dbReference type="NCBI Taxonomy" id="1136941"/>
    <lineage>
        <taxon>Bacteria</taxon>
        <taxon>Bacillati</taxon>
        <taxon>Actinomycetota</taxon>
        <taxon>Actinomycetes</taxon>
        <taxon>Mycobacteriales</taxon>
        <taxon>Gordoniaceae</taxon>
        <taxon>Gordonia</taxon>
    </lineage>
</organism>
<name>A0A0N9N5J4_9ACTN</name>
<evidence type="ECO:0000313" key="3">
    <source>
        <dbReference type="EMBL" id="ALG86115.1"/>
    </source>
</evidence>
<reference evidence="3 4" key="2">
    <citation type="journal article" date="2017" name="Int. J. Syst. Evol. Microbiol.">
        <title>Gordonia phthalatica sp. nov., a di-n-butyl phthalate-degrading bacterium isolated from activated sludge.</title>
        <authorList>
            <person name="Jin D."/>
            <person name="Kong X."/>
            <person name="Jia M."/>
            <person name="Yu X."/>
            <person name="Wang X."/>
            <person name="Zhuang X."/>
            <person name="Deng Y."/>
            <person name="Bai Z."/>
        </authorList>
    </citation>
    <scope>NUCLEOTIDE SEQUENCE [LARGE SCALE GENOMIC DNA]</scope>
    <source>
        <strain evidence="3 4">QH-11</strain>
    </source>
</reference>
<protein>
    <submittedName>
        <fullName evidence="3">TetR family transcriptional regulator</fullName>
    </submittedName>
</protein>
<dbReference type="PATRIC" id="fig|1136941.3.peg.3776"/>